<dbReference type="GO" id="GO:0016874">
    <property type="term" value="F:ligase activity"/>
    <property type="evidence" value="ECO:0007669"/>
    <property type="project" value="UniProtKB-KW"/>
</dbReference>
<dbReference type="EMBL" id="CCBP010000374">
    <property type="protein sequence ID" value="CDO76427.1"/>
    <property type="molecule type" value="Genomic_DNA"/>
</dbReference>
<evidence type="ECO:0000313" key="8">
    <source>
        <dbReference type="Proteomes" id="UP000029665"/>
    </source>
</evidence>
<dbReference type="InterPro" id="IPR020845">
    <property type="entry name" value="AMP-binding_CS"/>
</dbReference>
<dbReference type="Pfam" id="PF00501">
    <property type="entry name" value="AMP-binding"/>
    <property type="match status" value="1"/>
</dbReference>
<proteinExistence type="inferred from homology"/>
<dbReference type="PANTHER" id="PTHR43859">
    <property type="entry name" value="ACYL-ACTIVATING ENZYME"/>
    <property type="match status" value="1"/>
</dbReference>
<keyword evidence="2" id="KW-0436">Ligase</keyword>
<dbReference type="InterPro" id="IPR000873">
    <property type="entry name" value="AMP-dep_synth/lig_dom"/>
</dbReference>
<evidence type="ECO:0000259" key="6">
    <source>
        <dbReference type="Pfam" id="PF13193"/>
    </source>
</evidence>
<evidence type="ECO:0008006" key="9">
    <source>
        <dbReference type="Google" id="ProtNLM"/>
    </source>
</evidence>
<keyword evidence="8" id="KW-1185">Reference proteome</keyword>
<dbReference type="InterPro" id="IPR025110">
    <property type="entry name" value="AMP-bd_C"/>
</dbReference>
<feature type="domain" description="AMP-dependent synthetase/ligase" evidence="5">
    <location>
        <begin position="57"/>
        <end position="226"/>
    </location>
</feature>
<gene>
    <name evidence="7" type="ORF">BN946_scf184781.g4</name>
</gene>
<dbReference type="Gene3D" id="3.40.50.12780">
    <property type="entry name" value="N-terminal domain of ligase-like"/>
    <property type="match status" value="2"/>
</dbReference>
<feature type="domain" description="AMP-binding enzyme C-terminal" evidence="6">
    <location>
        <begin position="425"/>
        <end position="507"/>
    </location>
</feature>
<evidence type="ECO:0000256" key="4">
    <source>
        <dbReference type="ARBA" id="ARBA00023098"/>
    </source>
</evidence>
<keyword evidence="3" id="KW-0276">Fatty acid metabolism</keyword>
<comment type="similarity">
    <text evidence="1">Belongs to the ATP-dependent AMP-binding enzyme family.</text>
</comment>
<dbReference type="STRING" id="5643.A0A060SPF9"/>
<dbReference type="InterPro" id="IPR042099">
    <property type="entry name" value="ANL_N_sf"/>
</dbReference>
<dbReference type="GO" id="GO:0006631">
    <property type="term" value="P:fatty acid metabolic process"/>
    <property type="evidence" value="ECO:0007669"/>
    <property type="project" value="UniProtKB-KW"/>
</dbReference>
<name>A0A060SPF9_PYCCI</name>
<dbReference type="SUPFAM" id="SSF56801">
    <property type="entry name" value="Acetyl-CoA synthetase-like"/>
    <property type="match status" value="1"/>
</dbReference>
<sequence>MANIQCAEEFFMANEALRHFRPTQASIPPREVNYRLRLPSGVPVHIHALNPLAFLLRAAQVYPSKLALVHPDVPHPVIYSYGVWAQRVQNFAYALIQAGVKPTDRIAIIAPNTPAVAEAYHGVLGARAVICAINTRLTHGEVAYILEHSESKLVFVDHEYTHLVKGAKVPVVVINDNGREDDPYEQFLTSGRKFSGERGWPGLEWERNEDAPCALNYTSGTTGRSRCVSGYEALSAFFRELRMGLQIGLINAPQARRLERPVRAIIAGSAPTAHLIGELEKINIVPIHVYGLTCTYGPSTKCYYQPHWMSLSLEERAKLLARQGHSFATAEDARVVFQLKEGEIPDAPLVDVPKDGKTMGEIVFRGNIVMKEYFKDPEATCKAFRGGYFNTGDLAVWHPDGYIAVQDRSKDIIISGGENASSLAIEQELATHPDVLEVSVVARPHPKWGERPMAFVILHPQKAAKWKGRHAEFEQDLKKHVRGRLPGFACPEWVSVVDELPKTSTGKIQKVELRKLVAKL</sequence>
<dbReference type="OrthoDB" id="10253115at2759"/>
<dbReference type="Pfam" id="PF13193">
    <property type="entry name" value="AMP-binding_C"/>
    <property type="match status" value="1"/>
</dbReference>
<evidence type="ECO:0000256" key="1">
    <source>
        <dbReference type="ARBA" id="ARBA00006432"/>
    </source>
</evidence>
<keyword evidence="4" id="KW-0443">Lipid metabolism</keyword>
<evidence type="ECO:0000313" key="7">
    <source>
        <dbReference type="EMBL" id="CDO76427.1"/>
    </source>
</evidence>
<evidence type="ECO:0000259" key="5">
    <source>
        <dbReference type="Pfam" id="PF00501"/>
    </source>
</evidence>
<dbReference type="PROSITE" id="PS00455">
    <property type="entry name" value="AMP_BINDING"/>
    <property type="match status" value="1"/>
</dbReference>
<accession>A0A060SPF9</accession>
<dbReference type="Proteomes" id="UP000029665">
    <property type="component" value="Unassembled WGS sequence"/>
</dbReference>
<dbReference type="OMA" id="CGAPIVY"/>
<dbReference type="InterPro" id="IPR045851">
    <property type="entry name" value="AMP-bd_C_sf"/>
</dbReference>
<dbReference type="AlphaFoldDB" id="A0A060SPF9"/>
<dbReference type="HOGENOM" id="CLU_000022_59_5_1"/>
<dbReference type="PANTHER" id="PTHR43859:SF4">
    <property type="entry name" value="BUTANOATE--COA LIGASE AAE1-RELATED"/>
    <property type="match status" value="1"/>
</dbReference>
<organism evidence="7 8">
    <name type="scientific">Pycnoporus cinnabarinus</name>
    <name type="common">Cinnabar-red polypore</name>
    <name type="synonym">Trametes cinnabarina</name>
    <dbReference type="NCBI Taxonomy" id="5643"/>
    <lineage>
        <taxon>Eukaryota</taxon>
        <taxon>Fungi</taxon>
        <taxon>Dikarya</taxon>
        <taxon>Basidiomycota</taxon>
        <taxon>Agaricomycotina</taxon>
        <taxon>Agaricomycetes</taxon>
        <taxon>Polyporales</taxon>
        <taxon>Polyporaceae</taxon>
        <taxon>Trametes</taxon>
    </lineage>
</organism>
<reference evidence="7" key="1">
    <citation type="submission" date="2014-01" db="EMBL/GenBank/DDBJ databases">
        <title>The genome of the white-rot fungus Pycnoporus cinnabarinus: a basidiomycete model with a versatile arsenal for lignocellulosic biomass breakdown.</title>
        <authorList>
            <person name="Levasseur A."/>
            <person name="Lomascolo A."/>
            <person name="Ruiz-Duenas F.J."/>
            <person name="Uzan E."/>
            <person name="Piumi F."/>
            <person name="Kues U."/>
            <person name="Ram A.F.J."/>
            <person name="Murat C."/>
            <person name="Haon M."/>
            <person name="Benoit I."/>
            <person name="Arfi Y."/>
            <person name="Chevret D."/>
            <person name="Drula E."/>
            <person name="Kwon M.J."/>
            <person name="Gouret P."/>
            <person name="Lesage-Meessen L."/>
            <person name="Lombard V."/>
            <person name="Mariette J."/>
            <person name="Noirot C."/>
            <person name="Park J."/>
            <person name="Patyshakuliyeva A."/>
            <person name="Wieneger R.A.B."/>
            <person name="Wosten H.A.B."/>
            <person name="Martin F."/>
            <person name="Coutinho P.M."/>
            <person name="de Vries R."/>
            <person name="Martinez A.T."/>
            <person name="Klopp C."/>
            <person name="Pontarotti P."/>
            <person name="Henrissat B."/>
            <person name="Record E."/>
        </authorList>
    </citation>
    <scope>NUCLEOTIDE SEQUENCE [LARGE SCALE GENOMIC DNA]</scope>
    <source>
        <strain evidence="7">BRFM137</strain>
    </source>
</reference>
<dbReference type="Gene3D" id="3.30.300.30">
    <property type="match status" value="1"/>
</dbReference>
<comment type="caution">
    <text evidence="7">The sequence shown here is derived from an EMBL/GenBank/DDBJ whole genome shotgun (WGS) entry which is preliminary data.</text>
</comment>
<evidence type="ECO:0000256" key="3">
    <source>
        <dbReference type="ARBA" id="ARBA00022832"/>
    </source>
</evidence>
<evidence type="ECO:0000256" key="2">
    <source>
        <dbReference type="ARBA" id="ARBA00022598"/>
    </source>
</evidence>
<protein>
    <recommendedName>
        <fullName evidence="9">AMP-dependent synthetase/ligase domain-containing protein</fullName>
    </recommendedName>
</protein>